<dbReference type="InterPro" id="IPR018062">
    <property type="entry name" value="HTH_AraC-typ_CS"/>
</dbReference>
<dbReference type="PROSITE" id="PS00041">
    <property type="entry name" value="HTH_ARAC_FAMILY_1"/>
    <property type="match status" value="1"/>
</dbReference>
<comment type="caution">
    <text evidence="5">The sequence shown here is derived from an EMBL/GenBank/DDBJ whole genome shotgun (WGS) entry which is preliminary data.</text>
</comment>
<proteinExistence type="predicted"/>
<organism evidence="5 6">
    <name type="scientific">Microbacterium trichothecenolyticum</name>
    <name type="common">Aureobacterium trichothecenolyticum</name>
    <dbReference type="NCBI Taxonomy" id="69370"/>
    <lineage>
        <taxon>Bacteria</taxon>
        <taxon>Bacillati</taxon>
        <taxon>Actinomycetota</taxon>
        <taxon>Actinomycetes</taxon>
        <taxon>Micrococcales</taxon>
        <taxon>Microbacteriaceae</taxon>
        <taxon>Microbacterium</taxon>
    </lineage>
</organism>
<evidence type="ECO:0000256" key="1">
    <source>
        <dbReference type="ARBA" id="ARBA00023015"/>
    </source>
</evidence>
<protein>
    <submittedName>
        <fullName evidence="5">AraC-like DNA-binding protein</fullName>
    </submittedName>
</protein>
<dbReference type="PANTHER" id="PTHR46796">
    <property type="entry name" value="HTH-TYPE TRANSCRIPTIONAL ACTIVATOR RHAS-RELATED"/>
    <property type="match status" value="1"/>
</dbReference>
<dbReference type="SUPFAM" id="SSF46689">
    <property type="entry name" value="Homeodomain-like"/>
    <property type="match status" value="2"/>
</dbReference>
<feature type="domain" description="HTH araC/xylS-type" evidence="4">
    <location>
        <begin position="190"/>
        <end position="287"/>
    </location>
</feature>
<evidence type="ECO:0000256" key="2">
    <source>
        <dbReference type="ARBA" id="ARBA00023125"/>
    </source>
</evidence>
<keyword evidence="6" id="KW-1185">Reference proteome</keyword>
<evidence type="ECO:0000256" key="3">
    <source>
        <dbReference type="ARBA" id="ARBA00023163"/>
    </source>
</evidence>
<dbReference type="InterPro" id="IPR009057">
    <property type="entry name" value="Homeodomain-like_sf"/>
</dbReference>
<dbReference type="SMART" id="SM00342">
    <property type="entry name" value="HTH_ARAC"/>
    <property type="match status" value="1"/>
</dbReference>
<evidence type="ECO:0000313" key="5">
    <source>
        <dbReference type="EMBL" id="MDQ1123830.1"/>
    </source>
</evidence>
<name>A0ABU0TVZ3_MICTR</name>
<keyword evidence="3" id="KW-0804">Transcription</keyword>
<evidence type="ECO:0000313" key="6">
    <source>
        <dbReference type="Proteomes" id="UP001226691"/>
    </source>
</evidence>
<gene>
    <name evidence="5" type="ORF">QE412_002403</name>
</gene>
<evidence type="ECO:0000259" key="4">
    <source>
        <dbReference type="PROSITE" id="PS01124"/>
    </source>
</evidence>
<dbReference type="PRINTS" id="PR00032">
    <property type="entry name" value="HTHARAC"/>
</dbReference>
<dbReference type="Proteomes" id="UP001226691">
    <property type="component" value="Unassembled WGS sequence"/>
</dbReference>
<sequence>MTAEPALDRALSTFDVRPGRAVQRALAAHERLNLPRGGAALVYVRAGEISGRTTSHGACTVDVASGSAAMTGERTLLAGDALVSLGCYGLALVSHSGAELTVVPLQVAPSPQTRSLPPFVFVSGFSRVEPAAAALAAHLGSVPPGSVADRQGDETICKLMVTTVLLSALRAWAAADDAAWPPRTDDPFLSRVVAAIADDPGHDWSIGELASIGAMSRSVFAERFRRTFGSSPAAYVTAVRMERAKELLEAGTPVAELSNMLGYASDGGFSRAFRRHTGVAPSAWRTGRGSTLVV</sequence>
<dbReference type="EMBL" id="JAUTBF010000001">
    <property type="protein sequence ID" value="MDQ1123830.1"/>
    <property type="molecule type" value="Genomic_DNA"/>
</dbReference>
<dbReference type="InterPro" id="IPR050204">
    <property type="entry name" value="AraC_XylS_family_regulators"/>
</dbReference>
<keyword evidence="1" id="KW-0805">Transcription regulation</keyword>
<dbReference type="Gene3D" id="1.10.10.60">
    <property type="entry name" value="Homeodomain-like"/>
    <property type="match status" value="2"/>
</dbReference>
<dbReference type="RefSeq" id="WP_307483937.1">
    <property type="nucleotide sequence ID" value="NZ_JAUTBF010000001.1"/>
</dbReference>
<dbReference type="PROSITE" id="PS01124">
    <property type="entry name" value="HTH_ARAC_FAMILY_2"/>
    <property type="match status" value="1"/>
</dbReference>
<dbReference type="InterPro" id="IPR018060">
    <property type="entry name" value="HTH_AraC"/>
</dbReference>
<dbReference type="Pfam" id="PF12833">
    <property type="entry name" value="HTH_18"/>
    <property type="match status" value="1"/>
</dbReference>
<reference evidence="5 6" key="1">
    <citation type="submission" date="2023-07" db="EMBL/GenBank/DDBJ databases">
        <title>Functional and genomic diversity of the sorghum phyllosphere microbiome.</title>
        <authorList>
            <person name="Shade A."/>
        </authorList>
    </citation>
    <scope>NUCLEOTIDE SEQUENCE [LARGE SCALE GENOMIC DNA]</scope>
    <source>
        <strain evidence="5 6">SORGH_AS_1207</strain>
    </source>
</reference>
<dbReference type="InterPro" id="IPR020449">
    <property type="entry name" value="Tscrpt_reg_AraC-type_HTH"/>
</dbReference>
<keyword evidence="2" id="KW-0238">DNA-binding</keyword>
<dbReference type="PANTHER" id="PTHR46796:SF13">
    <property type="entry name" value="HTH-TYPE TRANSCRIPTIONAL ACTIVATOR RHAS"/>
    <property type="match status" value="1"/>
</dbReference>
<accession>A0ABU0TVZ3</accession>